<dbReference type="InterPro" id="IPR040521">
    <property type="entry name" value="KDZ"/>
</dbReference>
<protein>
    <recommendedName>
        <fullName evidence="4">CxC1-like cysteine cluster associated with KDZ transposases domain-containing protein</fullName>
    </recommendedName>
</protein>
<evidence type="ECO:0008006" key="4">
    <source>
        <dbReference type="Google" id="ProtNLM"/>
    </source>
</evidence>
<reference evidence="2 3" key="1">
    <citation type="journal article" date="2015" name="Fungal Genet. Biol.">
        <title>Evolution of novel wood decay mechanisms in Agaricales revealed by the genome sequences of Fistulina hepatica and Cylindrobasidium torrendii.</title>
        <authorList>
            <person name="Floudas D."/>
            <person name="Held B.W."/>
            <person name="Riley R."/>
            <person name="Nagy L.G."/>
            <person name="Koehler G."/>
            <person name="Ransdell A.S."/>
            <person name="Younus H."/>
            <person name="Chow J."/>
            <person name="Chiniquy J."/>
            <person name="Lipzen A."/>
            <person name="Tritt A."/>
            <person name="Sun H."/>
            <person name="Haridas S."/>
            <person name="LaButti K."/>
            <person name="Ohm R.A."/>
            <person name="Kues U."/>
            <person name="Blanchette R.A."/>
            <person name="Grigoriev I.V."/>
            <person name="Minto R.E."/>
            <person name="Hibbett D.S."/>
        </authorList>
    </citation>
    <scope>NUCLEOTIDE SEQUENCE [LARGE SCALE GENOMIC DNA]</scope>
    <source>
        <strain evidence="2 3">ATCC 64428</strain>
    </source>
</reference>
<keyword evidence="3" id="KW-1185">Reference proteome</keyword>
<evidence type="ECO:0000256" key="1">
    <source>
        <dbReference type="SAM" id="MobiDB-lite"/>
    </source>
</evidence>
<feature type="non-terminal residue" evidence="2">
    <location>
        <position position="407"/>
    </location>
</feature>
<sequence length="407" mass="46086">MFTRRGYHVVDSSGGAIKDPYRRGLSQATQWYDVLIQRVDIQVDSAIEHAEKQVAHVCGPLLSISPLSHTADEGEVPPHLPPDVSGPSPPNRERCHRFLQDLCPSCFSGKDFGRPLIDGSDFHFCADGNMSHKHRKSSGTTPHFYDPRHIIPKEFVDWVGEKILKARARSSKRPRKSTTLPDDIVNLDEKAHAAAAGENKSNDDGFTDDKGLFGLFCRHDVGIFLANMDTPGEQQKYITSLLIWLSYFIPRHATITLAYDIACVYARSLELYDILPPSLTSRLLLVTSAMHSYRHEWLCQLRYSPRMTKGLGLSDLEGSERFWSLLRGLIGICRMQTRTKRLWLLDRNIAARNADKLDRLGDWQVARERYVTAQESKMQKAIADSGMGLEELRAQWQAQLQAQTSLR</sequence>
<dbReference type="EMBL" id="KN881895">
    <property type="protein sequence ID" value="KIY47980.1"/>
    <property type="molecule type" value="Genomic_DNA"/>
</dbReference>
<evidence type="ECO:0000313" key="3">
    <source>
        <dbReference type="Proteomes" id="UP000054144"/>
    </source>
</evidence>
<evidence type="ECO:0000313" key="2">
    <source>
        <dbReference type="EMBL" id="KIY47980.1"/>
    </source>
</evidence>
<organism evidence="2 3">
    <name type="scientific">Fistulina hepatica ATCC 64428</name>
    <dbReference type="NCBI Taxonomy" id="1128425"/>
    <lineage>
        <taxon>Eukaryota</taxon>
        <taxon>Fungi</taxon>
        <taxon>Dikarya</taxon>
        <taxon>Basidiomycota</taxon>
        <taxon>Agaricomycotina</taxon>
        <taxon>Agaricomycetes</taxon>
        <taxon>Agaricomycetidae</taxon>
        <taxon>Agaricales</taxon>
        <taxon>Fistulinaceae</taxon>
        <taxon>Fistulina</taxon>
    </lineage>
</organism>
<feature type="region of interest" description="Disordered" evidence="1">
    <location>
        <begin position="69"/>
        <end position="91"/>
    </location>
</feature>
<accession>A0A0D7ABE5</accession>
<dbReference type="OrthoDB" id="3253684at2759"/>
<name>A0A0D7ABE5_9AGAR</name>
<dbReference type="AlphaFoldDB" id="A0A0D7ABE5"/>
<dbReference type="PANTHER" id="PTHR33096">
    <property type="entry name" value="CXC2 DOMAIN-CONTAINING PROTEIN"/>
    <property type="match status" value="1"/>
</dbReference>
<proteinExistence type="predicted"/>
<dbReference type="PANTHER" id="PTHR33096:SF1">
    <property type="entry name" value="CXC1-LIKE CYSTEINE CLUSTER ASSOCIATED WITH KDZ TRANSPOSASES DOMAIN-CONTAINING PROTEIN"/>
    <property type="match status" value="1"/>
</dbReference>
<dbReference type="Pfam" id="PF18758">
    <property type="entry name" value="KDZ"/>
    <property type="match status" value="1"/>
</dbReference>
<dbReference type="Proteomes" id="UP000054144">
    <property type="component" value="Unassembled WGS sequence"/>
</dbReference>
<gene>
    <name evidence="2" type="ORF">FISHEDRAFT_44214</name>
</gene>